<evidence type="ECO:0000256" key="5">
    <source>
        <dbReference type="ARBA" id="ARBA00022475"/>
    </source>
</evidence>
<evidence type="ECO:0000256" key="4">
    <source>
        <dbReference type="ARBA" id="ARBA00022448"/>
    </source>
</evidence>
<evidence type="ECO:0000256" key="1">
    <source>
        <dbReference type="ARBA" id="ARBA00004651"/>
    </source>
</evidence>
<feature type="transmembrane region" description="Helical" evidence="10">
    <location>
        <begin position="142"/>
        <end position="161"/>
    </location>
</feature>
<dbReference type="CDD" id="cd13143">
    <property type="entry name" value="MATE_MepA_like"/>
    <property type="match status" value="1"/>
</dbReference>
<evidence type="ECO:0000256" key="7">
    <source>
        <dbReference type="ARBA" id="ARBA00022989"/>
    </source>
</evidence>
<keyword evidence="8 10" id="KW-0472">Membrane</keyword>
<feature type="transmembrane region" description="Helical" evidence="10">
    <location>
        <begin position="244"/>
        <end position="265"/>
    </location>
</feature>
<proteinExistence type="inferred from homology"/>
<feature type="transmembrane region" description="Helical" evidence="10">
    <location>
        <begin position="62"/>
        <end position="88"/>
    </location>
</feature>
<feature type="transmembrane region" description="Helical" evidence="10">
    <location>
        <begin position="326"/>
        <end position="349"/>
    </location>
</feature>
<feature type="transmembrane region" description="Helical" evidence="10">
    <location>
        <begin position="405"/>
        <end position="424"/>
    </location>
</feature>
<dbReference type="PANTHER" id="PTHR43823:SF3">
    <property type="entry name" value="MULTIDRUG EXPORT PROTEIN MEPA"/>
    <property type="match status" value="1"/>
</dbReference>
<dbReference type="PANTHER" id="PTHR43823">
    <property type="entry name" value="SPORULATION PROTEIN YKVU"/>
    <property type="match status" value="1"/>
</dbReference>
<evidence type="ECO:0000256" key="10">
    <source>
        <dbReference type="SAM" id="Phobius"/>
    </source>
</evidence>
<keyword evidence="4" id="KW-0813">Transport</keyword>
<evidence type="ECO:0000313" key="11">
    <source>
        <dbReference type="EMBL" id="MQM72146.1"/>
    </source>
</evidence>
<evidence type="ECO:0000256" key="6">
    <source>
        <dbReference type="ARBA" id="ARBA00022692"/>
    </source>
</evidence>
<dbReference type="EMBL" id="VOGB01000003">
    <property type="protein sequence ID" value="MQM72146.1"/>
    <property type="molecule type" value="Genomic_DNA"/>
</dbReference>
<dbReference type="AlphaFoldDB" id="A0A6L5GQA5"/>
<keyword evidence="12" id="KW-1185">Reference proteome</keyword>
<evidence type="ECO:0000256" key="9">
    <source>
        <dbReference type="ARBA" id="ARBA00023251"/>
    </source>
</evidence>
<feature type="transmembrane region" description="Helical" evidence="10">
    <location>
        <begin position="23"/>
        <end position="42"/>
    </location>
</feature>
<keyword evidence="7 10" id="KW-1133">Transmembrane helix</keyword>
<evidence type="ECO:0000313" key="12">
    <source>
        <dbReference type="Proteomes" id="UP000473648"/>
    </source>
</evidence>
<feature type="transmembrane region" description="Helical" evidence="10">
    <location>
        <begin position="285"/>
        <end position="305"/>
    </location>
</feature>
<reference evidence="11" key="1">
    <citation type="journal article" date="2020" name="Appl. Environ. Microbiol.">
        <title>Medium-Chain Fatty Acid Synthesis by 'Candidatus Weimeria bifida' gen. nov., sp. nov., and 'Candidatus Pseudoramibacter fermentans' sp. nov.</title>
        <authorList>
            <person name="Scarborough M.J."/>
            <person name="Myers K.S."/>
            <person name="Donohue T.J."/>
            <person name="Noguera D.R."/>
        </authorList>
    </citation>
    <scope>NUCLEOTIDE SEQUENCE</scope>
    <source>
        <strain evidence="11">EUB1.1</strain>
    </source>
</reference>
<keyword evidence="5" id="KW-1003">Cell membrane</keyword>
<dbReference type="PIRSF" id="PIRSF006603">
    <property type="entry name" value="DinF"/>
    <property type="match status" value="1"/>
</dbReference>
<comment type="similarity">
    <text evidence="2">Belongs to the multi antimicrobial extrusion (MATE) (TC 2.A.66.1) family. MepA subfamily.</text>
</comment>
<evidence type="ECO:0000256" key="8">
    <source>
        <dbReference type="ARBA" id="ARBA00023136"/>
    </source>
</evidence>
<dbReference type="InterPro" id="IPR051327">
    <property type="entry name" value="MATE_MepA_subfamily"/>
</dbReference>
<gene>
    <name evidence="11" type="ORF">FRC53_01685</name>
</gene>
<comment type="subcellular location">
    <subcellularLocation>
        <location evidence="1">Cell membrane</location>
        <topology evidence="1">Multi-pass membrane protein</topology>
    </subcellularLocation>
</comment>
<keyword evidence="6 10" id="KW-0812">Transmembrane</keyword>
<feature type="transmembrane region" description="Helical" evidence="10">
    <location>
        <begin position="374"/>
        <end position="393"/>
    </location>
</feature>
<feature type="transmembrane region" description="Helical" evidence="10">
    <location>
        <begin position="201"/>
        <end position="223"/>
    </location>
</feature>
<dbReference type="InterPro" id="IPR048279">
    <property type="entry name" value="MdtK-like"/>
</dbReference>
<dbReference type="InterPro" id="IPR045070">
    <property type="entry name" value="MATE_MepA-like"/>
</dbReference>
<protein>
    <recommendedName>
        <fullName evidence="3">Multidrug export protein MepA</fullName>
    </recommendedName>
</protein>
<feature type="transmembrane region" description="Helical" evidence="10">
    <location>
        <begin position="430"/>
        <end position="448"/>
    </location>
</feature>
<dbReference type="GO" id="GO:0042910">
    <property type="term" value="F:xenobiotic transmembrane transporter activity"/>
    <property type="evidence" value="ECO:0007669"/>
    <property type="project" value="InterPro"/>
</dbReference>
<dbReference type="Proteomes" id="UP000473648">
    <property type="component" value="Unassembled WGS sequence"/>
</dbReference>
<feature type="transmembrane region" description="Helical" evidence="10">
    <location>
        <begin position="100"/>
        <end position="122"/>
    </location>
</feature>
<dbReference type="InterPro" id="IPR002528">
    <property type="entry name" value="MATE_fam"/>
</dbReference>
<evidence type="ECO:0000256" key="3">
    <source>
        <dbReference type="ARBA" id="ARBA00022106"/>
    </source>
</evidence>
<keyword evidence="9" id="KW-0046">Antibiotic resistance</keyword>
<dbReference type="GO" id="GO:0046677">
    <property type="term" value="P:response to antibiotic"/>
    <property type="evidence" value="ECO:0007669"/>
    <property type="project" value="UniProtKB-KW"/>
</dbReference>
<comment type="caution">
    <text evidence="11">The sequence shown here is derived from an EMBL/GenBank/DDBJ whole genome shotgun (WGS) entry which is preliminary data.</text>
</comment>
<dbReference type="GO" id="GO:0015297">
    <property type="term" value="F:antiporter activity"/>
    <property type="evidence" value="ECO:0007669"/>
    <property type="project" value="InterPro"/>
</dbReference>
<evidence type="ECO:0000256" key="2">
    <source>
        <dbReference type="ARBA" id="ARBA00008417"/>
    </source>
</evidence>
<name>A0A6L5GQA5_9FIRM</name>
<organism evidence="11 12">
    <name type="scientific">Candidatus Pseudoramibacter fermentans</name>
    <dbReference type="NCBI Taxonomy" id="2594427"/>
    <lineage>
        <taxon>Bacteria</taxon>
        <taxon>Bacillati</taxon>
        <taxon>Bacillota</taxon>
        <taxon>Clostridia</taxon>
        <taxon>Eubacteriales</taxon>
        <taxon>Eubacteriaceae</taxon>
        <taxon>Pseudoramibacter</taxon>
    </lineage>
</organism>
<dbReference type="Pfam" id="PF01554">
    <property type="entry name" value="MatE"/>
    <property type="match status" value="2"/>
</dbReference>
<accession>A0A6L5GQA5</accession>
<sequence length="466" mass="49478">MKGVHDSEITGNPLYSAPLMPLIAKYAVPSIISMLVSAAYNITDQAFIGHVVGLVGNAATSASFPVVTLTTAFALLIGNGSAAAYTMAVGADKRDEAARVVGTGTFMLILAGALIFTAIVGLKQPILILCGATKTVMPYASVYLKYTAFGLPMMMFANAGASIMRADGSPNAAMAASVSGALLNVLLDYMFMFVLHLGIRGAALATVIGQAVSFLLCVSYYPRFKCIKFKLSSVQYRTDTAAQITKLGTANFINHMIMVLVNIVLNNQLTRYGALSPYGSDIPLAVAGVVSKLNVILAAFAVGLAQGCQPVVSFNMGAKNYPRVKAAYMTAVRAAVIVSCIAFAAFQLFPRQIAGLFSSGSAAYFEFAEKYLRIYMFMIFVYGVQPMTVNYFANIGSVSKGITLSVARQGFFLMPLLVFLPRIFGIDGVLFAGPIADALAFGLSVVLMRQNFRELDQMAAESGKTA</sequence>
<dbReference type="GO" id="GO:0005886">
    <property type="term" value="C:plasma membrane"/>
    <property type="evidence" value="ECO:0007669"/>
    <property type="project" value="UniProtKB-SubCell"/>
</dbReference>